<gene>
    <name evidence="2" type="ORF">J2Z65_001963</name>
</gene>
<comment type="pathway">
    <text evidence="1">Carbohydrate biosynthesis; dTDP-L-rhamnose biosynthesis.</text>
</comment>
<accession>A0ABS4HVS4</accession>
<comment type="subunit">
    <text evidence="1">Homodimer.</text>
</comment>
<reference evidence="2 3" key="1">
    <citation type="submission" date="2021-03" db="EMBL/GenBank/DDBJ databases">
        <title>Genomic Encyclopedia of Type Strains, Phase IV (KMG-IV): sequencing the most valuable type-strain genomes for metagenomic binning, comparative biology and taxonomic classification.</title>
        <authorList>
            <person name="Goeker M."/>
        </authorList>
    </citation>
    <scope>NUCLEOTIDE SEQUENCE [LARGE SCALE GENOMIC DNA]</scope>
    <source>
        <strain evidence="2 3">DSM 24950</strain>
    </source>
</reference>
<comment type="catalytic activity">
    <reaction evidence="1">
        <text>dTDP-4-dehydro-6-deoxy-alpha-D-glucose = dTDP-4-dehydro-beta-L-rhamnose</text>
        <dbReference type="Rhea" id="RHEA:16969"/>
        <dbReference type="ChEBI" id="CHEBI:57649"/>
        <dbReference type="ChEBI" id="CHEBI:62830"/>
        <dbReference type="EC" id="5.1.3.13"/>
    </reaction>
</comment>
<dbReference type="RefSeq" id="WP_193580777.1">
    <property type="nucleotide sequence ID" value="NZ_JAAOZR010000006.1"/>
</dbReference>
<sequence length="181" mass="20862">MIIKPGSLQGIYDITLAPNLDHRGYFTRMYDVNIMTAHGLHRNWVQENRSFSKQKGTIRGLHFQCEPQAETKLVWVSRGAILDVFVDIRRDSPTFGCYESRLLTEENFAMVYISPGFAHGFCTLSDNCEVMYKVDNAYSPAHEGGILWKDPCLQIPWPVQQPIISEKDQRLPTLDKLKRRD</sequence>
<comment type="caution">
    <text evidence="2">The sequence shown here is derived from an EMBL/GenBank/DDBJ whole genome shotgun (WGS) entry which is preliminary data.</text>
</comment>
<dbReference type="EMBL" id="JAGGKV010000004">
    <property type="protein sequence ID" value="MBP1962747.1"/>
    <property type="molecule type" value="Genomic_DNA"/>
</dbReference>
<dbReference type="NCBIfam" id="TIGR01221">
    <property type="entry name" value="rmlC"/>
    <property type="match status" value="1"/>
</dbReference>
<protein>
    <recommendedName>
        <fullName evidence="1">dTDP-4-dehydrorhamnose 3,5-epimerase</fullName>
        <ecNumber evidence="1">5.1.3.13</ecNumber>
    </recommendedName>
    <alternativeName>
        <fullName evidence="1">Thymidine diphospho-4-keto-rhamnose 3,5-epimerase</fullName>
    </alternativeName>
</protein>
<keyword evidence="1 2" id="KW-0413">Isomerase</keyword>
<organism evidence="2 3">
    <name type="scientific">Paenibacillus aceris</name>
    <dbReference type="NCBI Taxonomy" id="869555"/>
    <lineage>
        <taxon>Bacteria</taxon>
        <taxon>Bacillati</taxon>
        <taxon>Bacillota</taxon>
        <taxon>Bacilli</taxon>
        <taxon>Bacillales</taxon>
        <taxon>Paenibacillaceae</taxon>
        <taxon>Paenibacillus</taxon>
    </lineage>
</organism>
<dbReference type="SUPFAM" id="SSF51182">
    <property type="entry name" value="RmlC-like cupins"/>
    <property type="match status" value="1"/>
</dbReference>
<dbReference type="CDD" id="cd00438">
    <property type="entry name" value="cupin_RmlC"/>
    <property type="match status" value="1"/>
</dbReference>
<dbReference type="GO" id="GO:0008830">
    <property type="term" value="F:dTDP-4-dehydrorhamnose 3,5-epimerase activity"/>
    <property type="evidence" value="ECO:0007669"/>
    <property type="project" value="UniProtKB-EC"/>
</dbReference>
<dbReference type="InterPro" id="IPR000888">
    <property type="entry name" value="RmlC-like"/>
</dbReference>
<dbReference type="Proteomes" id="UP001519344">
    <property type="component" value="Unassembled WGS sequence"/>
</dbReference>
<dbReference type="InterPro" id="IPR014710">
    <property type="entry name" value="RmlC-like_jellyroll"/>
</dbReference>
<dbReference type="PANTHER" id="PTHR21047">
    <property type="entry name" value="DTDP-6-DEOXY-D-GLUCOSE-3,5 EPIMERASE"/>
    <property type="match status" value="1"/>
</dbReference>
<dbReference type="InterPro" id="IPR011051">
    <property type="entry name" value="RmlC_Cupin_sf"/>
</dbReference>
<evidence type="ECO:0000313" key="2">
    <source>
        <dbReference type="EMBL" id="MBP1962747.1"/>
    </source>
</evidence>
<dbReference type="EC" id="5.1.3.13" evidence="1"/>
<keyword evidence="3" id="KW-1185">Reference proteome</keyword>
<comment type="function">
    <text evidence="1">Catalyzes the epimerization of the C3' and C5'positions of dTDP-6-deoxy-D-xylo-4-hexulose, forming dTDP-6-deoxy-L-lyxo-4-hexulose.</text>
</comment>
<proteinExistence type="inferred from homology"/>
<name>A0ABS4HVS4_9BACL</name>
<dbReference type="PANTHER" id="PTHR21047:SF2">
    <property type="entry name" value="THYMIDINE DIPHOSPHO-4-KETO-RHAMNOSE 3,5-EPIMERASE"/>
    <property type="match status" value="1"/>
</dbReference>
<dbReference type="Pfam" id="PF00908">
    <property type="entry name" value="dTDP_sugar_isom"/>
    <property type="match status" value="1"/>
</dbReference>
<dbReference type="Gene3D" id="2.60.120.10">
    <property type="entry name" value="Jelly Rolls"/>
    <property type="match status" value="1"/>
</dbReference>
<comment type="similarity">
    <text evidence="1">Belongs to the dTDP-4-dehydrorhamnose 3,5-epimerase family.</text>
</comment>
<evidence type="ECO:0000313" key="3">
    <source>
        <dbReference type="Proteomes" id="UP001519344"/>
    </source>
</evidence>
<evidence type="ECO:0000256" key="1">
    <source>
        <dbReference type="RuleBase" id="RU364069"/>
    </source>
</evidence>